<dbReference type="AlphaFoldDB" id="A0A4S8M910"/>
<proteinExistence type="predicted"/>
<dbReference type="Proteomes" id="UP000297245">
    <property type="component" value="Unassembled WGS sequence"/>
</dbReference>
<dbReference type="Gene3D" id="2.60.120.200">
    <property type="match status" value="1"/>
</dbReference>
<dbReference type="PANTHER" id="PTHR10963">
    <property type="entry name" value="GLYCOSYL HYDROLASE-RELATED"/>
    <property type="match status" value="1"/>
</dbReference>
<dbReference type="OrthoDB" id="192832at2759"/>
<evidence type="ECO:0000256" key="1">
    <source>
        <dbReference type="SAM" id="SignalP"/>
    </source>
</evidence>
<dbReference type="InterPro" id="IPR000757">
    <property type="entry name" value="Beta-glucanase-like"/>
</dbReference>
<protein>
    <submittedName>
        <fullName evidence="3">Laminarinase</fullName>
    </submittedName>
</protein>
<reference evidence="3 4" key="1">
    <citation type="journal article" date="2019" name="Nat. Ecol. Evol.">
        <title>Megaphylogeny resolves global patterns of mushroom evolution.</title>
        <authorList>
            <person name="Varga T."/>
            <person name="Krizsan K."/>
            <person name="Foldi C."/>
            <person name="Dima B."/>
            <person name="Sanchez-Garcia M."/>
            <person name="Sanchez-Ramirez S."/>
            <person name="Szollosi G.J."/>
            <person name="Szarkandi J.G."/>
            <person name="Papp V."/>
            <person name="Albert L."/>
            <person name="Andreopoulos W."/>
            <person name="Angelini C."/>
            <person name="Antonin V."/>
            <person name="Barry K.W."/>
            <person name="Bougher N.L."/>
            <person name="Buchanan P."/>
            <person name="Buyck B."/>
            <person name="Bense V."/>
            <person name="Catcheside P."/>
            <person name="Chovatia M."/>
            <person name="Cooper J."/>
            <person name="Damon W."/>
            <person name="Desjardin D."/>
            <person name="Finy P."/>
            <person name="Geml J."/>
            <person name="Haridas S."/>
            <person name="Hughes K."/>
            <person name="Justo A."/>
            <person name="Karasinski D."/>
            <person name="Kautmanova I."/>
            <person name="Kiss B."/>
            <person name="Kocsube S."/>
            <person name="Kotiranta H."/>
            <person name="LaButti K.M."/>
            <person name="Lechner B.E."/>
            <person name="Liimatainen K."/>
            <person name="Lipzen A."/>
            <person name="Lukacs Z."/>
            <person name="Mihaltcheva S."/>
            <person name="Morgado L.N."/>
            <person name="Niskanen T."/>
            <person name="Noordeloos M.E."/>
            <person name="Ohm R.A."/>
            <person name="Ortiz-Santana B."/>
            <person name="Ovrebo C."/>
            <person name="Racz N."/>
            <person name="Riley R."/>
            <person name="Savchenko A."/>
            <person name="Shiryaev A."/>
            <person name="Soop K."/>
            <person name="Spirin V."/>
            <person name="Szebenyi C."/>
            <person name="Tomsovsky M."/>
            <person name="Tulloss R.E."/>
            <person name="Uehling J."/>
            <person name="Grigoriev I.V."/>
            <person name="Vagvolgyi C."/>
            <person name="Papp T."/>
            <person name="Martin F.M."/>
            <person name="Miettinen O."/>
            <person name="Hibbett D.S."/>
            <person name="Nagy L.G."/>
        </authorList>
    </citation>
    <scope>NUCLEOTIDE SEQUENCE [LARGE SCALE GENOMIC DNA]</scope>
    <source>
        <strain evidence="3 4">CBS 962.96</strain>
    </source>
</reference>
<keyword evidence="4" id="KW-1185">Reference proteome</keyword>
<sequence>MTSGISGRRLSTFLLLIPAVFGATYNVVDSFVGPDFLNKFSLQAIADLTHGRVNYVDTATATAQNLTFASADHFVARADSTTVLSASGPGRNSFRLQSNSLYGNGVQIFNINHMPEGCGTWPAVWSYAEPWPTPGEIDIVEGVNNQAPNQAALHTTPGCSMPASRDMTGTPTANDCDTSVNGNTGCTVQFTSSLRSFGPAFNANGGGWFAVERTSTFIKIWFWERSDSNVPVDVRGGNSNVDTDNWGTPIALFPNTSCDIASHFSSHHIIINLTFCGDWAGSVYPGTSGCPSTCVDFVNNNPAAFANAYFDFSFIKVYA</sequence>
<dbReference type="InterPro" id="IPR013320">
    <property type="entry name" value="ConA-like_dom_sf"/>
</dbReference>
<feature type="domain" description="GH16" evidence="2">
    <location>
        <begin position="18"/>
        <end position="288"/>
    </location>
</feature>
<dbReference type="PANTHER" id="PTHR10963:SF24">
    <property type="entry name" value="GLYCOSIDASE C21B10.07-RELATED"/>
    <property type="match status" value="1"/>
</dbReference>
<dbReference type="Pfam" id="PF26113">
    <property type="entry name" value="GH16_XgeA"/>
    <property type="match status" value="1"/>
</dbReference>
<evidence type="ECO:0000313" key="3">
    <source>
        <dbReference type="EMBL" id="THU98864.1"/>
    </source>
</evidence>
<dbReference type="CDD" id="cd02181">
    <property type="entry name" value="GH16_fungal_Lam16A_glucanase"/>
    <property type="match status" value="1"/>
</dbReference>
<evidence type="ECO:0000259" key="2">
    <source>
        <dbReference type="PROSITE" id="PS51762"/>
    </source>
</evidence>
<feature type="chain" id="PRO_5020807182" evidence="1">
    <location>
        <begin position="23"/>
        <end position="319"/>
    </location>
</feature>
<gene>
    <name evidence="3" type="ORF">K435DRAFT_856202</name>
</gene>
<organism evidence="3 4">
    <name type="scientific">Dendrothele bispora (strain CBS 962.96)</name>
    <dbReference type="NCBI Taxonomy" id="1314807"/>
    <lineage>
        <taxon>Eukaryota</taxon>
        <taxon>Fungi</taxon>
        <taxon>Dikarya</taxon>
        <taxon>Basidiomycota</taxon>
        <taxon>Agaricomycotina</taxon>
        <taxon>Agaricomycetes</taxon>
        <taxon>Agaricomycetidae</taxon>
        <taxon>Agaricales</taxon>
        <taxon>Agaricales incertae sedis</taxon>
        <taxon>Dendrothele</taxon>
    </lineage>
</organism>
<dbReference type="InterPro" id="IPR050546">
    <property type="entry name" value="Glycosyl_Hydrlase_16"/>
</dbReference>
<dbReference type="SUPFAM" id="SSF49899">
    <property type="entry name" value="Concanavalin A-like lectins/glucanases"/>
    <property type="match status" value="1"/>
</dbReference>
<name>A0A4S8M910_DENBC</name>
<feature type="signal peptide" evidence="1">
    <location>
        <begin position="1"/>
        <end position="22"/>
    </location>
</feature>
<dbReference type="GO" id="GO:0004553">
    <property type="term" value="F:hydrolase activity, hydrolyzing O-glycosyl compounds"/>
    <property type="evidence" value="ECO:0007669"/>
    <property type="project" value="InterPro"/>
</dbReference>
<keyword evidence="1" id="KW-0732">Signal</keyword>
<dbReference type="PROSITE" id="PS51762">
    <property type="entry name" value="GH16_2"/>
    <property type="match status" value="1"/>
</dbReference>
<dbReference type="EMBL" id="ML179128">
    <property type="protein sequence ID" value="THU98864.1"/>
    <property type="molecule type" value="Genomic_DNA"/>
</dbReference>
<dbReference type="GO" id="GO:0009251">
    <property type="term" value="P:glucan catabolic process"/>
    <property type="evidence" value="ECO:0007669"/>
    <property type="project" value="TreeGrafter"/>
</dbReference>
<evidence type="ECO:0000313" key="4">
    <source>
        <dbReference type="Proteomes" id="UP000297245"/>
    </source>
</evidence>
<accession>A0A4S8M910</accession>